<keyword evidence="8" id="KW-1185">Reference proteome</keyword>
<gene>
    <name evidence="7" type="ORF">QO011_004123</name>
</gene>
<feature type="domain" description="Carbohydrate kinase FGGY N-terminal" evidence="5">
    <location>
        <begin position="6"/>
        <end position="247"/>
    </location>
</feature>
<keyword evidence="2 4" id="KW-0808">Transferase</keyword>
<proteinExistence type="inferred from homology"/>
<evidence type="ECO:0000259" key="5">
    <source>
        <dbReference type="Pfam" id="PF00370"/>
    </source>
</evidence>
<reference evidence="7 8" key="1">
    <citation type="submission" date="2023-07" db="EMBL/GenBank/DDBJ databases">
        <title>Genomic Encyclopedia of Type Strains, Phase IV (KMG-IV): sequencing the most valuable type-strain genomes for metagenomic binning, comparative biology and taxonomic classification.</title>
        <authorList>
            <person name="Goeker M."/>
        </authorList>
    </citation>
    <scope>NUCLEOTIDE SEQUENCE [LARGE SCALE GENOMIC DNA]</scope>
    <source>
        <strain evidence="7 8">DSM 19619</strain>
    </source>
</reference>
<dbReference type="Gene3D" id="3.30.420.40">
    <property type="match status" value="2"/>
</dbReference>
<dbReference type="Proteomes" id="UP001242480">
    <property type="component" value="Unassembled WGS sequence"/>
</dbReference>
<accession>A0ABU0JA06</accession>
<evidence type="ECO:0000256" key="4">
    <source>
        <dbReference type="RuleBase" id="RU003733"/>
    </source>
</evidence>
<evidence type="ECO:0000259" key="6">
    <source>
        <dbReference type="Pfam" id="PF02782"/>
    </source>
</evidence>
<dbReference type="Pfam" id="PF02782">
    <property type="entry name" value="FGGY_C"/>
    <property type="match status" value="1"/>
</dbReference>
<dbReference type="RefSeq" id="WP_307275720.1">
    <property type="nucleotide sequence ID" value="NZ_JAUSVX010000008.1"/>
</dbReference>
<dbReference type="InterPro" id="IPR018483">
    <property type="entry name" value="Carb_kinase_FGGY_CS"/>
</dbReference>
<organism evidence="7 8">
    <name type="scientific">Labrys wisconsinensis</name>
    <dbReference type="NCBI Taxonomy" id="425677"/>
    <lineage>
        <taxon>Bacteria</taxon>
        <taxon>Pseudomonadati</taxon>
        <taxon>Pseudomonadota</taxon>
        <taxon>Alphaproteobacteria</taxon>
        <taxon>Hyphomicrobiales</taxon>
        <taxon>Xanthobacteraceae</taxon>
        <taxon>Labrys</taxon>
    </lineage>
</organism>
<comment type="similarity">
    <text evidence="1 4">Belongs to the FGGY kinase family.</text>
</comment>
<dbReference type="PANTHER" id="PTHR43095">
    <property type="entry name" value="SUGAR KINASE"/>
    <property type="match status" value="1"/>
</dbReference>
<comment type="caution">
    <text evidence="7">The sequence shown here is derived from an EMBL/GenBank/DDBJ whole genome shotgun (WGS) entry which is preliminary data.</text>
</comment>
<dbReference type="InterPro" id="IPR000577">
    <property type="entry name" value="Carb_kinase_FGGY"/>
</dbReference>
<evidence type="ECO:0000256" key="2">
    <source>
        <dbReference type="ARBA" id="ARBA00022679"/>
    </source>
</evidence>
<feature type="domain" description="Carbohydrate kinase FGGY C-terminal" evidence="6">
    <location>
        <begin position="256"/>
        <end position="443"/>
    </location>
</feature>
<evidence type="ECO:0000256" key="3">
    <source>
        <dbReference type="ARBA" id="ARBA00022777"/>
    </source>
</evidence>
<dbReference type="PROSITE" id="PS00445">
    <property type="entry name" value="FGGY_KINASES_2"/>
    <property type="match status" value="1"/>
</dbReference>
<dbReference type="InterPro" id="IPR050406">
    <property type="entry name" value="FGGY_Carb_Kinase"/>
</dbReference>
<sequence>MPSDIFLGLDLGTSGCKLIAFDAAGHEFARSARGYAAASPGPGLFELDAEAVWDEAEACFRELDAAALPGRVRTLAVSVLGEAVLPVDRAGRPLAPAPISADRRAVAEVEGLAADPGAESIHAVTGQPLSTIPSLLKLIWWRRHRPDLVAGAWKFLCFGEFALMRLGLSPVIDESMAARTMAFDIGRRAWSQPLLDRAGLCAARLAPVAPSGTILGTVPAPVAGRLALPEGVAVVLGGHDQPMGALGAGVIEPGTAMYSIGTTEALVVALAAPSPRLGRRNIPCYAHVVPGRSVGLAGSESGGRVLAWFRQAMTLDDGAPFEHLLSELPDTPPAWPMLLPHFVGSGTVLNDADSLGALFGLSLDTGRRELLLAVLEGITFEQALSLEALSEAAGPVERLAAIGGGSRSALWLQMKADILNRPITRLAVADAPCLGGAILGRWALEPRRPVAEVAAEMVAPGETFRPRPGRHAAHAARLAIYRGLYAALRPLALQLRAAQAQAASGAAPERG</sequence>
<protein>
    <submittedName>
        <fullName evidence="7">Xylulokinase</fullName>
        <ecNumber evidence="7">2.7.1.17</ecNumber>
    </submittedName>
</protein>
<dbReference type="Pfam" id="PF00370">
    <property type="entry name" value="FGGY_N"/>
    <property type="match status" value="1"/>
</dbReference>
<dbReference type="EC" id="2.7.1.17" evidence="7"/>
<evidence type="ECO:0000313" key="8">
    <source>
        <dbReference type="Proteomes" id="UP001242480"/>
    </source>
</evidence>
<keyword evidence="3 4" id="KW-0418">Kinase</keyword>
<dbReference type="PIRSF" id="PIRSF000538">
    <property type="entry name" value="GlpK"/>
    <property type="match status" value="1"/>
</dbReference>
<dbReference type="InterPro" id="IPR043129">
    <property type="entry name" value="ATPase_NBD"/>
</dbReference>
<dbReference type="CDD" id="cd07773">
    <property type="entry name" value="ASKHA_NBD_FGGY_FK"/>
    <property type="match status" value="1"/>
</dbReference>
<evidence type="ECO:0000256" key="1">
    <source>
        <dbReference type="ARBA" id="ARBA00009156"/>
    </source>
</evidence>
<dbReference type="InterPro" id="IPR018485">
    <property type="entry name" value="FGGY_C"/>
</dbReference>
<dbReference type="SUPFAM" id="SSF53067">
    <property type="entry name" value="Actin-like ATPase domain"/>
    <property type="match status" value="2"/>
</dbReference>
<dbReference type="GO" id="GO:0004856">
    <property type="term" value="F:D-xylulokinase activity"/>
    <property type="evidence" value="ECO:0007669"/>
    <property type="project" value="UniProtKB-EC"/>
</dbReference>
<evidence type="ECO:0000313" key="7">
    <source>
        <dbReference type="EMBL" id="MDQ0471100.1"/>
    </source>
</evidence>
<dbReference type="EMBL" id="JAUSVX010000008">
    <property type="protein sequence ID" value="MDQ0471100.1"/>
    <property type="molecule type" value="Genomic_DNA"/>
</dbReference>
<dbReference type="InterPro" id="IPR018484">
    <property type="entry name" value="FGGY_N"/>
</dbReference>
<name>A0ABU0JA06_9HYPH</name>
<dbReference type="PANTHER" id="PTHR43095:SF5">
    <property type="entry name" value="XYLULOSE KINASE"/>
    <property type="match status" value="1"/>
</dbReference>